<evidence type="ECO:0000313" key="2">
    <source>
        <dbReference type="EMBL" id="KJV10634.1"/>
    </source>
</evidence>
<dbReference type="PATRIC" id="fig|552518.3.peg.3980"/>
<dbReference type="Proteomes" id="UP000033774">
    <property type="component" value="Unassembled WGS sequence"/>
</dbReference>
<dbReference type="RefSeq" id="WP_045774658.1">
    <property type="nucleotide sequence ID" value="NZ_LAJY01000067.1"/>
</dbReference>
<accession>A0A0F3IYG3</accession>
<dbReference type="SUPFAM" id="SSF55826">
    <property type="entry name" value="YbaK/ProRS associated domain"/>
    <property type="match status" value="1"/>
</dbReference>
<dbReference type="Gene3D" id="3.90.960.10">
    <property type="entry name" value="YbaK/aminoacyl-tRNA synthetase-associated domain"/>
    <property type="match status" value="1"/>
</dbReference>
<dbReference type="InterPro" id="IPR036754">
    <property type="entry name" value="YbaK/aa-tRNA-synt-asso_dom_sf"/>
</dbReference>
<keyword evidence="3" id="KW-1185">Reference proteome</keyword>
<comment type="caution">
    <text evidence="2">The sequence shown here is derived from an EMBL/GenBank/DDBJ whole genome shotgun (WGS) entry which is preliminary data.</text>
</comment>
<dbReference type="InterPro" id="IPR007214">
    <property type="entry name" value="YbaK/aa-tRNA-synth-assoc-dom"/>
</dbReference>
<dbReference type="PANTHER" id="PTHR30411">
    <property type="entry name" value="CYTOPLASMIC PROTEIN"/>
    <property type="match status" value="1"/>
</dbReference>
<dbReference type="AlphaFoldDB" id="A0A0F3IYG3"/>
<sequence>MPEAFYRLKAFLSERGTAFRLTEHAPEGRTDLASALRGHALADSAKSMVVQVRTPGQADRYFLAVVPGHRRVDFKRIEQITGGKKASLAPAQLAGELTGCVMGAVPPFSFHPDLTPLVDPDLFDRAQVVFNAARLECSIWLAGSDFAALAKPHAAAIAEAELVPA</sequence>
<dbReference type="EMBL" id="LAJY01000067">
    <property type="protein sequence ID" value="KJV10634.1"/>
    <property type="molecule type" value="Genomic_DNA"/>
</dbReference>
<evidence type="ECO:0000259" key="1">
    <source>
        <dbReference type="Pfam" id="PF04073"/>
    </source>
</evidence>
<dbReference type="OrthoDB" id="5524888at2"/>
<organism evidence="2 3">
    <name type="scientific">Elstera litoralis</name>
    <dbReference type="NCBI Taxonomy" id="552518"/>
    <lineage>
        <taxon>Bacteria</taxon>
        <taxon>Pseudomonadati</taxon>
        <taxon>Pseudomonadota</taxon>
        <taxon>Alphaproteobacteria</taxon>
        <taxon>Rhodospirillales</taxon>
        <taxon>Rhodospirillaceae</taxon>
        <taxon>Elstera</taxon>
    </lineage>
</organism>
<evidence type="ECO:0000313" key="3">
    <source>
        <dbReference type="Proteomes" id="UP000033774"/>
    </source>
</evidence>
<dbReference type="Pfam" id="PF04073">
    <property type="entry name" value="tRNA_edit"/>
    <property type="match status" value="1"/>
</dbReference>
<dbReference type="PANTHER" id="PTHR30411:SF9">
    <property type="entry name" value="MULTIFUNCTIONAL SER_THR-TRNA DEACYLASE PROXP-Y"/>
    <property type="match status" value="1"/>
</dbReference>
<feature type="domain" description="YbaK/aminoacyl-tRNA synthetase-associated" evidence="1">
    <location>
        <begin position="35"/>
        <end position="147"/>
    </location>
</feature>
<reference evidence="2 3" key="1">
    <citation type="submission" date="2015-03" db="EMBL/GenBank/DDBJ databases">
        <title>Draft genome sequence of Elstera litoralis.</title>
        <authorList>
            <person name="Rahalkar M.C."/>
            <person name="Dhakephalkar P.K."/>
            <person name="Pore S.D."/>
            <person name="Arora P."/>
            <person name="Kapse N.G."/>
            <person name="Pandit P.S."/>
        </authorList>
    </citation>
    <scope>NUCLEOTIDE SEQUENCE [LARGE SCALE GENOMIC DNA]</scope>
    <source>
        <strain evidence="2 3">Dia-1</strain>
    </source>
</reference>
<name>A0A0F3IYG3_9PROT</name>
<protein>
    <recommendedName>
        <fullName evidence="1">YbaK/aminoacyl-tRNA synthetase-associated domain-containing protein</fullName>
    </recommendedName>
</protein>
<dbReference type="GO" id="GO:0002161">
    <property type="term" value="F:aminoacyl-tRNA deacylase activity"/>
    <property type="evidence" value="ECO:0007669"/>
    <property type="project" value="InterPro"/>
</dbReference>
<proteinExistence type="predicted"/>
<gene>
    <name evidence="2" type="ORF">VZ95_03560</name>
</gene>